<sequence length="170" mass="19034">MKLPTQILTALLLLLKSLNCAPLRPDSETRTGKNLGFVDYLQPEIDYTNYELGNEDYVDENDLSRTLPSRKRITQPYNSPIYYIRMPPSALHFVNLPVPFVANGKPSAIYQWSGAFEGFPTPAPPPPAVAKPKPQKPAKKPVLDSNVHRLPGSFTFNGKARGHFLAERFL</sequence>
<feature type="chain" id="PRO_5046143438" evidence="2">
    <location>
        <begin position="21"/>
        <end position="170"/>
    </location>
</feature>
<reference evidence="3" key="1">
    <citation type="journal article" date="2023" name="Insect Mol. Biol.">
        <title>Genome sequencing provides insights into the evolution of gene families encoding plant cell wall-degrading enzymes in longhorned beetles.</title>
        <authorList>
            <person name="Shin N.R."/>
            <person name="Okamura Y."/>
            <person name="Kirsch R."/>
            <person name="Pauchet Y."/>
        </authorList>
    </citation>
    <scope>NUCLEOTIDE SEQUENCE</scope>
    <source>
        <strain evidence="3">MMC_N1</strain>
    </source>
</reference>
<keyword evidence="2" id="KW-0732">Signal</keyword>
<comment type="caution">
    <text evidence="3">The sequence shown here is derived from an EMBL/GenBank/DDBJ whole genome shotgun (WGS) entry which is preliminary data.</text>
</comment>
<feature type="region of interest" description="Disordered" evidence="1">
    <location>
        <begin position="121"/>
        <end position="141"/>
    </location>
</feature>
<feature type="signal peptide" evidence="2">
    <location>
        <begin position="1"/>
        <end position="20"/>
    </location>
</feature>
<keyword evidence="4" id="KW-1185">Reference proteome</keyword>
<evidence type="ECO:0000256" key="1">
    <source>
        <dbReference type="SAM" id="MobiDB-lite"/>
    </source>
</evidence>
<dbReference type="InterPro" id="IPR031983">
    <property type="entry name" value="DUF4786"/>
</dbReference>
<dbReference type="Proteomes" id="UP001162164">
    <property type="component" value="Unassembled WGS sequence"/>
</dbReference>
<proteinExistence type="predicted"/>
<protein>
    <submittedName>
        <fullName evidence="3">Uncharacterized protein</fullName>
    </submittedName>
</protein>
<name>A0ABQ9J9C3_9CUCU</name>
<dbReference type="EMBL" id="JAPWTJ010000944">
    <property type="protein sequence ID" value="KAJ8974719.1"/>
    <property type="molecule type" value="Genomic_DNA"/>
</dbReference>
<evidence type="ECO:0000313" key="4">
    <source>
        <dbReference type="Proteomes" id="UP001162164"/>
    </source>
</evidence>
<organism evidence="3 4">
    <name type="scientific">Molorchus minor</name>
    <dbReference type="NCBI Taxonomy" id="1323400"/>
    <lineage>
        <taxon>Eukaryota</taxon>
        <taxon>Metazoa</taxon>
        <taxon>Ecdysozoa</taxon>
        <taxon>Arthropoda</taxon>
        <taxon>Hexapoda</taxon>
        <taxon>Insecta</taxon>
        <taxon>Pterygota</taxon>
        <taxon>Neoptera</taxon>
        <taxon>Endopterygota</taxon>
        <taxon>Coleoptera</taxon>
        <taxon>Polyphaga</taxon>
        <taxon>Cucujiformia</taxon>
        <taxon>Chrysomeloidea</taxon>
        <taxon>Cerambycidae</taxon>
        <taxon>Lamiinae</taxon>
        <taxon>Monochamini</taxon>
        <taxon>Molorchus</taxon>
    </lineage>
</organism>
<gene>
    <name evidence="3" type="ORF">NQ317_000385</name>
</gene>
<accession>A0ABQ9J9C3</accession>
<evidence type="ECO:0000313" key="3">
    <source>
        <dbReference type="EMBL" id="KAJ8974719.1"/>
    </source>
</evidence>
<dbReference type="Pfam" id="PF16027">
    <property type="entry name" value="DUF4786"/>
    <property type="match status" value="1"/>
</dbReference>
<evidence type="ECO:0000256" key="2">
    <source>
        <dbReference type="SAM" id="SignalP"/>
    </source>
</evidence>